<comment type="caution">
    <text evidence="9">The sequence shown here is derived from an EMBL/GenBank/DDBJ whole genome shotgun (WGS) entry which is preliminary data.</text>
</comment>
<dbReference type="GO" id="GO:0012505">
    <property type="term" value="C:endomembrane system"/>
    <property type="evidence" value="ECO:0007669"/>
    <property type="project" value="TreeGrafter"/>
</dbReference>
<dbReference type="PROSITE" id="PS50192">
    <property type="entry name" value="T_SNARE"/>
    <property type="match status" value="1"/>
</dbReference>
<dbReference type="SUPFAM" id="SSF58038">
    <property type="entry name" value="SNARE fusion complex"/>
    <property type="match status" value="1"/>
</dbReference>
<sequence>MAKSKEDDEVTGLLAKLYTIQEDIGAKPKTSDEEKIAKASNVAKMGSGKKAEKKGSQFLELKSSIVDRLKTGHQLLKDCKDLENSGYGGDNAKDIIKMQAEVRENIRQATDEWKQLEKLYKKEARKKKSKFTPEELEVQSELVKRLYAKIEEVKNIQTKGYSKSGGRDAAAAALNTKALSYGDSGKKSNGPSWGGAGGGGVALSGDQQQTIQEIEQRDADFDLQLDEIGEGIQDLAEIAAAQGEEVALQSQMLDKVDKKIDKNLANMEKVNGRMKETLEEVARSSDKMMVDIMCIVLMIGFGAVIYKFVA</sequence>
<evidence type="ECO:0000256" key="7">
    <source>
        <dbReference type="SAM" id="Phobius"/>
    </source>
</evidence>
<dbReference type="GO" id="GO:0031201">
    <property type="term" value="C:SNARE complex"/>
    <property type="evidence" value="ECO:0007669"/>
    <property type="project" value="TreeGrafter"/>
</dbReference>
<evidence type="ECO:0000313" key="9">
    <source>
        <dbReference type="EMBL" id="CAJ1914260.1"/>
    </source>
</evidence>
<evidence type="ECO:0000256" key="5">
    <source>
        <dbReference type="SAM" id="Coils"/>
    </source>
</evidence>
<dbReference type="Proteomes" id="UP001295423">
    <property type="component" value="Unassembled WGS sequence"/>
</dbReference>
<protein>
    <recommendedName>
        <fullName evidence="8">t-SNARE coiled-coil homology domain-containing protein</fullName>
    </recommendedName>
</protein>
<keyword evidence="7" id="KW-1133">Transmembrane helix</keyword>
<keyword evidence="7" id="KW-0812">Transmembrane</keyword>
<feature type="transmembrane region" description="Helical" evidence="7">
    <location>
        <begin position="288"/>
        <end position="309"/>
    </location>
</feature>
<dbReference type="EMBL" id="CAKOGP040000001">
    <property type="protein sequence ID" value="CAJ1914260.1"/>
    <property type="molecule type" value="Genomic_DNA"/>
</dbReference>
<dbReference type="CDD" id="cd15841">
    <property type="entry name" value="SNARE_Qc"/>
    <property type="match status" value="1"/>
</dbReference>
<proteinExistence type="predicted"/>
<keyword evidence="10" id="KW-1185">Reference proteome</keyword>
<feature type="coiled-coil region" evidence="5">
    <location>
        <begin position="99"/>
        <end position="126"/>
    </location>
</feature>
<dbReference type="GO" id="GO:0000149">
    <property type="term" value="F:SNARE binding"/>
    <property type="evidence" value="ECO:0007669"/>
    <property type="project" value="TreeGrafter"/>
</dbReference>
<dbReference type="GO" id="GO:0048278">
    <property type="term" value="P:vesicle docking"/>
    <property type="evidence" value="ECO:0007669"/>
    <property type="project" value="TreeGrafter"/>
</dbReference>
<dbReference type="InterPro" id="IPR045242">
    <property type="entry name" value="Syntaxin"/>
</dbReference>
<evidence type="ECO:0000256" key="3">
    <source>
        <dbReference type="ARBA" id="ARBA00023054"/>
    </source>
</evidence>
<evidence type="ECO:0000313" key="10">
    <source>
        <dbReference type="Proteomes" id="UP001295423"/>
    </source>
</evidence>
<dbReference type="GO" id="GO:0006886">
    <property type="term" value="P:intracellular protein transport"/>
    <property type="evidence" value="ECO:0007669"/>
    <property type="project" value="TreeGrafter"/>
</dbReference>
<reference evidence="9" key="1">
    <citation type="submission" date="2023-08" db="EMBL/GenBank/DDBJ databases">
        <authorList>
            <person name="Audoor S."/>
            <person name="Bilcke G."/>
        </authorList>
    </citation>
    <scope>NUCLEOTIDE SEQUENCE</scope>
</reference>
<evidence type="ECO:0000256" key="4">
    <source>
        <dbReference type="ARBA" id="ARBA00023136"/>
    </source>
</evidence>
<comment type="subcellular location">
    <subcellularLocation>
        <location evidence="1">Membrane</location>
    </subcellularLocation>
</comment>
<dbReference type="GO" id="GO:0005484">
    <property type="term" value="F:SNAP receptor activity"/>
    <property type="evidence" value="ECO:0007669"/>
    <property type="project" value="TreeGrafter"/>
</dbReference>
<feature type="region of interest" description="Disordered" evidence="6">
    <location>
        <begin position="180"/>
        <end position="204"/>
    </location>
</feature>
<organism evidence="9 10">
    <name type="scientific">Cylindrotheca closterium</name>
    <dbReference type="NCBI Taxonomy" id="2856"/>
    <lineage>
        <taxon>Eukaryota</taxon>
        <taxon>Sar</taxon>
        <taxon>Stramenopiles</taxon>
        <taxon>Ochrophyta</taxon>
        <taxon>Bacillariophyta</taxon>
        <taxon>Bacillariophyceae</taxon>
        <taxon>Bacillariophycidae</taxon>
        <taxon>Bacillariales</taxon>
        <taxon>Bacillariaceae</taxon>
        <taxon>Cylindrotheca</taxon>
    </lineage>
</organism>
<evidence type="ECO:0000256" key="6">
    <source>
        <dbReference type="SAM" id="MobiDB-lite"/>
    </source>
</evidence>
<dbReference type="GO" id="GO:0006906">
    <property type="term" value="P:vesicle fusion"/>
    <property type="evidence" value="ECO:0007669"/>
    <property type="project" value="TreeGrafter"/>
</dbReference>
<dbReference type="Gene3D" id="1.20.5.110">
    <property type="match status" value="1"/>
</dbReference>
<feature type="compositionally biased region" description="Gly residues" evidence="6">
    <location>
        <begin position="192"/>
        <end position="202"/>
    </location>
</feature>
<dbReference type="PANTHER" id="PTHR19957:SF124">
    <property type="entry name" value="SYNTAXIN-8"/>
    <property type="match status" value="1"/>
</dbReference>
<gene>
    <name evidence="9" type="ORF">CYCCA115_LOCUS681</name>
</gene>
<keyword evidence="4 7" id="KW-0472">Membrane</keyword>
<dbReference type="PANTHER" id="PTHR19957">
    <property type="entry name" value="SYNTAXIN"/>
    <property type="match status" value="1"/>
</dbReference>
<evidence type="ECO:0000256" key="2">
    <source>
        <dbReference type="ARBA" id="ARBA00022448"/>
    </source>
</evidence>
<name>A0AAD2CCN2_9STRA</name>
<keyword evidence="2" id="KW-0813">Transport</keyword>
<keyword evidence="3 5" id="KW-0175">Coiled coil</keyword>
<dbReference type="AlphaFoldDB" id="A0AAD2CCN2"/>
<dbReference type="InterPro" id="IPR000727">
    <property type="entry name" value="T_SNARE_dom"/>
</dbReference>
<evidence type="ECO:0000256" key="1">
    <source>
        <dbReference type="ARBA" id="ARBA00004370"/>
    </source>
</evidence>
<accession>A0AAD2CCN2</accession>
<feature type="domain" description="T-SNARE coiled-coil homology" evidence="8">
    <location>
        <begin position="215"/>
        <end position="277"/>
    </location>
</feature>
<evidence type="ECO:0000259" key="8">
    <source>
        <dbReference type="PROSITE" id="PS50192"/>
    </source>
</evidence>